<evidence type="ECO:0000313" key="2">
    <source>
        <dbReference type="EMBL" id="VDP95303.1"/>
    </source>
</evidence>
<accession>A0A183BFE8</accession>
<dbReference type="InterPro" id="IPR000387">
    <property type="entry name" value="Tyr_Pase_dom"/>
</dbReference>
<dbReference type="PROSITE" id="PS00383">
    <property type="entry name" value="TYR_PHOSPHATASE_1"/>
    <property type="match status" value="1"/>
</dbReference>
<sequence>MGSCRMPMLPPRWLNCPRMGDMILDIFIPFKTPLDSKFDHFMEPDHIFHVDDAFQSRNQYKLGLVVDLTKSRRFYNRREVSDMNCKYLKIELVHSSSRFPLFDSILLYLCPLIGVHCTHGFNRTGFMIIAYLVEELNYGVDIAVRIFADARPPGIYKADYLEDLFARYGSKEDCPPAPALPNWCIGEFASSHLILPVLQFSITISE</sequence>
<dbReference type="AlphaFoldDB" id="A0A183BFE8"/>
<evidence type="ECO:0000259" key="1">
    <source>
        <dbReference type="PROSITE" id="PS50056"/>
    </source>
</evidence>
<reference evidence="2 3" key="2">
    <citation type="submission" date="2018-11" db="EMBL/GenBank/DDBJ databases">
        <authorList>
            <consortium name="Pathogen Informatics"/>
        </authorList>
    </citation>
    <scope>NUCLEOTIDE SEQUENCE [LARGE SCALE GENOMIC DNA]</scope>
    <source>
        <strain evidence="2 3">Egypt</strain>
    </source>
</reference>
<proteinExistence type="predicted"/>
<dbReference type="Proteomes" id="UP000272942">
    <property type="component" value="Unassembled WGS sequence"/>
</dbReference>
<keyword evidence="3" id="KW-1185">Reference proteome</keyword>
<dbReference type="InterPro" id="IPR051029">
    <property type="entry name" value="mRNA_Capping_Enz/RNA_Phosphat"/>
</dbReference>
<dbReference type="PROSITE" id="PS50056">
    <property type="entry name" value="TYR_PHOSPHATASE_2"/>
    <property type="match status" value="1"/>
</dbReference>
<evidence type="ECO:0000313" key="4">
    <source>
        <dbReference type="WBParaSite" id="ECPE_0001797901-mRNA-1"/>
    </source>
</evidence>
<feature type="domain" description="Tyrosine specific protein phosphatases" evidence="1">
    <location>
        <begin position="111"/>
        <end position="162"/>
    </location>
</feature>
<dbReference type="InterPro" id="IPR029021">
    <property type="entry name" value="Prot-tyrosine_phosphatase-like"/>
</dbReference>
<dbReference type="PANTHER" id="PTHR10367:SF17">
    <property type="entry name" value="MRNA-CAPPING ENZYME"/>
    <property type="match status" value="1"/>
</dbReference>
<gene>
    <name evidence="2" type="ORF">ECPE_LOCUS17933</name>
</gene>
<evidence type="ECO:0000313" key="3">
    <source>
        <dbReference type="Proteomes" id="UP000272942"/>
    </source>
</evidence>
<dbReference type="OrthoDB" id="200924at2759"/>
<dbReference type="GO" id="GO:0004484">
    <property type="term" value="F:mRNA guanylyltransferase activity"/>
    <property type="evidence" value="ECO:0007669"/>
    <property type="project" value="TreeGrafter"/>
</dbReference>
<dbReference type="Gene3D" id="3.90.190.10">
    <property type="entry name" value="Protein tyrosine phosphatase superfamily"/>
    <property type="match status" value="1"/>
</dbReference>
<dbReference type="PANTHER" id="PTHR10367">
    <property type="entry name" value="MRNA-CAPPING ENZYME"/>
    <property type="match status" value="1"/>
</dbReference>
<dbReference type="Pfam" id="PF00782">
    <property type="entry name" value="DSPc"/>
    <property type="match status" value="1"/>
</dbReference>
<dbReference type="WBParaSite" id="ECPE_0001797901-mRNA-1">
    <property type="protein sequence ID" value="ECPE_0001797901-mRNA-1"/>
    <property type="gene ID" value="ECPE_0001797901"/>
</dbReference>
<dbReference type="GO" id="GO:0006370">
    <property type="term" value="P:7-methylguanosine mRNA capping"/>
    <property type="evidence" value="ECO:0007669"/>
    <property type="project" value="TreeGrafter"/>
</dbReference>
<dbReference type="InterPro" id="IPR016130">
    <property type="entry name" value="Tyr_Pase_AS"/>
</dbReference>
<dbReference type="EMBL" id="UZAN01072963">
    <property type="protein sequence ID" value="VDP95303.1"/>
    <property type="molecule type" value="Genomic_DNA"/>
</dbReference>
<name>A0A183BFE8_9TREM</name>
<dbReference type="SUPFAM" id="SSF52799">
    <property type="entry name" value="(Phosphotyrosine protein) phosphatases II"/>
    <property type="match status" value="1"/>
</dbReference>
<organism evidence="4">
    <name type="scientific">Echinostoma caproni</name>
    <dbReference type="NCBI Taxonomy" id="27848"/>
    <lineage>
        <taxon>Eukaryota</taxon>
        <taxon>Metazoa</taxon>
        <taxon>Spiralia</taxon>
        <taxon>Lophotrochozoa</taxon>
        <taxon>Platyhelminthes</taxon>
        <taxon>Trematoda</taxon>
        <taxon>Digenea</taxon>
        <taxon>Plagiorchiida</taxon>
        <taxon>Echinostomata</taxon>
        <taxon>Echinostomatoidea</taxon>
        <taxon>Echinostomatidae</taxon>
        <taxon>Echinostoma</taxon>
    </lineage>
</organism>
<protein>
    <submittedName>
        <fullName evidence="4">TYR_PHOSPHATASE_2 domain-containing protein</fullName>
    </submittedName>
</protein>
<reference evidence="4" key="1">
    <citation type="submission" date="2016-06" db="UniProtKB">
        <authorList>
            <consortium name="WormBaseParasite"/>
        </authorList>
    </citation>
    <scope>IDENTIFICATION</scope>
</reference>
<dbReference type="InterPro" id="IPR000340">
    <property type="entry name" value="Dual-sp_phosphatase_cat-dom"/>
</dbReference>